<proteinExistence type="predicted"/>
<dbReference type="InterPro" id="IPR000719">
    <property type="entry name" value="Prot_kinase_dom"/>
</dbReference>
<dbReference type="InterPro" id="IPR011009">
    <property type="entry name" value="Kinase-like_dom_sf"/>
</dbReference>
<dbReference type="Gene3D" id="1.10.510.10">
    <property type="entry name" value="Transferase(Phosphotransferase) domain 1"/>
    <property type="match status" value="1"/>
</dbReference>
<accession>A0ABW3LPZ6</accession>
<dbReference type="Pfam" id="PF00069">
    <property type="entry name" value="Pkinase"/>
    <property type="match status" value="1"/>
</dbReference>
<reference evidence="4" key="1">
    <citation type="journal article" date="2019" name="Int. J. Syst. Evol. Microbiol.">
        <title>The Global Catalogue of Microorganisms (GCM) 10K type strain sequencing project: providing services to taxonomists for standard genome sequencing and annotation.</title>
        <authorList>
            <consortium name="The Broad Institute Genomics Platform"/>
            <consortium name="The Broad Institute Genome Sequencing Center for Infectious Disease"/>
            <person name="Wu L."/>
            <person name="Ma J."/>
        </authorList>
    </citation>
    <scope>NUCLEOTIDE SEQUENCE [LARGE SCALE GENOMIC DNA]</scope>
    <source>
        <strain evidence="4">CCUG 56754</strain>
    </source>
</reference>
<keyword evidence="4" id="KW-1185">Reference proteome</keyword>
<keyword evidence="3" id="KW-0808">Transferase</keyword>
<keyword evidence="1" id="KW-0472">Membrane</keyword>
<keyword evidence="3" id="KW-0418">Kinase</keyword>
<feature type="transmembrane region" description="Helical" evidence="1">
    <location>
        <begin position="291"/>
        <end position="312"/>
    </location>
</feature>
<organism evidence="3 4">
    <name type="scientific">Virgibacillus byunsanensis</name>
    <dbReference type="NCBI Taxonomy" id="570945"/>
    <lineage>
        <taxon>Bacteria</taxon>
        <taxon>Bacillati</taxon>
        <taxon>Bacillota</taxon>
        <taxon>Bacilli</taxon>
        <taxon>Bacillales</taxon>
        <taxon>Bacillaceae</taxon>
        <taxon>Virgibacillus</taxon>
    </lineage>
</organism>
<dbReference type="PROSITE" id="PS50011">
    <property type="entry name" value="PROTEIN_KINASE_DOM"/>
    <property type="match status" value="1"/>
</dbReference>
<dbReference type="SMART" id="SM00220">
    <property type="entry name" value="S_TKc"/>
    <property type="match status" value="1"/>
</dbReference>
<name>A0ABW3LPZ6_9BACI</name>
<dbReference type="EMBL" id="JBHTKJ010000051">
    <property type="protein sequence ID" value="MFD1039868.1"/>
    <property type="molecule type" value="Genomic_DNA"/>
</dbReference>
<dbReference type="RefSeq" id="WP_390363525.1">
    <property type="nucleotide sequence ID" value="NZ_JBHTKJ010000051.1"/>
</dbReference>
<dbReference type="PANTHER" id="PTHR44167">
    <property type="entry name" value="OVARIAN-SPECIFIC SERINE/THREONINE-PROTEIN KINASE LOK-RELATED"/>
    <property type="match status" value="1"/>
</dbReference>
<evidence type="ECO:0000313" key="3">
    <source>
        <dbReference type="EMBL" id="MFD1039868.1"/>
    </source>
</evidence>
<protein>
    <submittedName>
        <fullName evidence="3">Protein kinase family protein</fullName>
    </submittedName>
</protein>
<evidence type="ECO:0000259" key="2">
    <source>
        <dbReference type="PROSITE" id="PS50011"/>
    </source>
</evidence>
<dbReference type="PANTHER" id="PTHR44167:SF24">
    <property type="entry name" value="SERINE_THREONINE-PROTEIN KINASE CHK2"/>
    <property type="match status" value="1"/>
</dbReference>
<dbReference type="Gene3D" id="3.30.200.20">
    <property type="entry name" value="Phosphorylase Kinase, domain 1"/>
    <property type="match status" value="1"/>
</dbReference>
<dbReference type="Proteomes" id="UP001597040">
    <property type="component" value="Unassembled WGS sequence"/>
</dbReference>
<dbReference type="SUPFAM" id="SSF56112">
    <property type="entry name" value="Protein kinase-like (PK-like)"/>
    <property type="match status" value="1"/>
</dbReference>
<gene>
    <name evidence="3" type="ORF">ACFQ3N_15940</name>
</gene>
<evidence type="ECO:0000256" key="1">
    <source>
        <dbReference type="SAM" id="Phobius"/>
    </source>
</evidence>
<keyword evidence="1" id="KW-1133">Transmembrane helix</keyword>
<comment type="caution">
    <text evidence="3">The sequence shown here is derived from an EMBL/GenBank/DDBJ whole genome shotgun (WGS) entry which is preliminary data.</text>
</comment>
<evidence type="ECO:0000313" key="4">
    <source>
        <dbReference type="Proteomes" id="UP001597040"/>
    </source>
</evidence>
<keyword evidence="1" id="KW-0812">Transmembrane</keyword>
<feature type="domain" description="Protein kinase" evidence="2">
    <location>
        <begin position="29"/>
        <end position="292"/>
    </location>
</feature>
<dbReference type="GO" id="GO:0016301">
    <property type="term" value="F:kinase activity"/>
    <property type="evidence" value="ECO:0007669"/>
    <property type="project" value="UniProtKB-KW"/>
</dbReference>
<sequence>MKMNQTWKKHGIDIRPGMRIKGKWHKKTYLIKKTLGQGAVGTVYLCEYQGKQAALKISDKSSSMTTEVNVLKSLQKVQGNRLGPYLLDVDDWEAPNGMKFTFYVMEYLQGETISTFIKANGGEWVGVFMLQILEDLEKLHRSGWVFGDFKTENLLVVSSPTRIRWIDVGGTTQVGRAIKEYTEFYDRGYWTMGSRKAEPSYDLFALVMVILTIYYPRRFEKGPKPEVTLLNKLNEVKQLKIYRDCLKKAIYGKYQSSAEMKQEVAATLYRVQRTRQQRKGTDAKETSKRPLLIETGSIFFIALFYYVFSLFLP</sequence>